<dbReference type="GO" id="GO:0005096">
    <property type="term" value="F:GTPase activator activity"/>
    <property type="evidence" value="ECO:0007669"/>
    <property type="project" value="UniProtKB-KW"/>
</dbReference>
<dbReference type="PANTHER" id="PTHR22957:SF337">
    <property type="entry name" value="TBC1 DOMAIN FAMILY MEMBER 5"/>
    <property type="match status" value="1"/>
</dbReference>
<protein>
    <submittedName>
        <fullName evidence="4">TBC1 domain family member 5</fullName>
    </submittedName>
</protein>
<name>A0AAD9QZD0_ACRCE</name>
<evidence type="ECO:0000259" key="3">
    <source>
        <dbReference type="PROSITE" id="PS50086"/>
    </source>
</evidence>
<feature type="region of interest" description="Disordered" evidence="2">
    <location>
        <begin position="23"/>
        <end position="47"/>
    </location>
</feature>
<dbReference type="EMBL" id="JARQWQ010000008">
    <property type="protein sequence ID" value="KAK2570132.1"/>
    <property type="molecule type" value="Genomic_DNA"/>
</dbReference>
<dbReference type="InterPro" id="IPR035969">
    <property type="entry name" value="Rab-GAP_TBC_sf"/>
</dbReference>
<dbReference type="Pfam" id="PF00566">
    <property type="entry name" value="RabGAP-TBC"/>
    <property type="match status" value="1"/>
</dbReference>
<evidence type="ECO:0000256" key="1">
    <source>
        <dbReference type="ARBA" id="ARBA00022468"/>
    </source>
</evidence>
<dbReference type="Proteomes" id="UP001249851">
    <property type="component" value="Unassembled WGS sequence"/>
</dbReference>
<keyword evidence="1" id="KW-0343">GTPase activation</keyword>
<keyword evidence="5" id="KW-1185">Reference proteome</keyword>
<comment type="caution">
    <text evidence="4">The sequence shown here is derived from an EMBL/GenBank/DDBJ whole genome shotgun (WGS) entry which is preliminary data.</text>
</comment>
<accession>A0AAD9QZD0</accession>
<dbReference type="AlphaFoldDB" id="A0AAD9QZD0"/>
<sequence length="623" mass="70948">MEKSSTERLTQCSEDILATLDRFGSKSQSPVEDEYDDDQFNSSSERSSFINEPVGRLSFISADGSEIDSDYSSASSVFHTGSEEQRNLEFGSMVWMASFAPPSLGAFVGSKGQVVVVSLAIKVFLECLPERKEEWVSRTTKLRNDYTQFKSKCLFDPNKGKKEESDLTVFNPLSQDETPFYPNIFSVHRFPEIEFFQQSKVKEMMLNILFCHAKKNEALSYKQVFQIPLVTSPHQSPTTKGFFLFQGMHELLAPIVYVLHEDARSFQHLEGSSLKVAKVLMDSNFLEHDAFALFVQLMDQTETWYLQLPVADRSERNKFLDPHAEPFADQELMPSTAIVKKLSRIQEHMLRKYDPELRWIRLLFGREFPMYDVLVLWDALFADGPMLNLVDYVYISMLEAIRDKLLRGSYSACMGYLMKFPGGFSDVYRYVKTALILRENKTTSARSSPCLPNPPKHPPTHASATYPRQKKPEPKKPPSAFTSITKRYQQFVEPMKQGAVKPAVKPQATIPATAVNRDAEELLPKHGRPARPASVPAPEMKGERVDSGSQFSTPGKGVRSIKDKLMTRPRNRSRADYDALAQDHERLQKQVSSLKTELDRMQGLYLYCGRKMDSYIGQFLSNL</sequence>
<evidence type="ECO:0000256" key="2">
    <source>
        <dbReference type="SAM" id="MobiDB-lite"/>
    </source>
</evidence>
<proteinExistence type="predicted"/>
<feature type="region of interest" description="Disordered" evidence="2">
    <location>
        <begin position="443"/>
        <end position="480"/>
    </location>
</feature>
<dbReference type="PANTHER" id="PTHR22957">
    <property type="entry name" value="TBC1 DOMAIN FAMILY MEMBER GTPASE-ACTIVATING PROTEIN"/>
    <property type="match status" value="1"/>
</dbReference>
<dbReference type="SMART" id="SM00164">
    <property type="entry name" value="TBC"/>
    <property type="match status" value="1"/>
</dbReference>
<dbReference type="Gene3D" id="1.10.472.80">
    <property type="entry name" value="Ypt/Rab-GAP domain of gyp1p, domain 3"/>
    <property type="match status" value="1"/>
</dbReference>
<evidence type="ECO:0000313" key="4">
    <source>
        <dbReference type="EMBL" id="KAK2570132.1"/>
    </source>
</evidence>
<feature type="domain" description="Rab-GAP TBC" evidence="3">
    <location>
        <begin position="125"/>
        <end position="384"/>
    </location>
</feature>
<reference evidence="4" key="2">
    <citation type="journal article" date="2023" name="Science">
        <title>Genomic signatures of disease resistance in endangered staghorn corals.</title>
        <authorList>
            <person name="Vollmer S.V."/>
            <person name="Selwyn J.D."/>
            <person name="Despard B.A."/>
            <person name="Roesel C.L."/>
        </authorList>
    </citation>
    <scope>NUCLEOTIDE SEQUENCE</scope>
    <source>
        <strain evidence="4">K2</strain>
    </source>
</reference>
<dbReference type="Gene3D" id="1.10.8.270">
    <property type="entry name" value="putative rabgap domain of human tbc1 domain family member 14 like domains"/>
    <property type="match status" value="1"/>
</dbReference>
<reference evidence="4" key="1">
    <citation type="journal article" date="2023" name="G3 (Bethesda)">
        <title>Whole genome assembly and annotation of the endangered Caribbean coral Acropora cervicornis.</title>
        <authorList>
            <person name="Selwyn J.D."/>
            <person name="Vollmer S.V."/>
        </authorList>
    </citation>
    <scope>NUCLEOTIDE SEQUENCE</scope>
    <source>
        <strain evidence="4">K2</strain>
    </source>
</reference>
<dbReference type="SUPFAM" id="SSF47923">
    <property type="entry name" value="Ypt/Rab-GAP domain of gyp1p"/>
    <property type="match status" value="3"/>
</dbReference>
<evidence type="ECO:0000313" key="5">
    <source>
        <dbReference type="Proteomes" id="UP001249851"/>
    </source>
</evidence>
<organism evidence="4 5">
    <name type="scientific">Acropora cervicornis</name>
    <name type="common">Staghorn coral</name>
    <dbReference type="NCBI Taxonomy" id="6130"/>
    <lineage>
        <taxon>Eukaryota</taxon>
        <taxon>Metazoa</taxon>
        <taxon>Cnidaria</taxon>
        <taxon>Anthozoa</taxon>
        <taxon>Hexacorallia</taxon>
        <taxon>Scleractinia</taxon>
        <taxon>Astrocoeniina</taxon>
        <taxon>Acroporidae</taxon>
        <taxon>Acropora</taxon>
    </lineage>
</organism>
<dbReference type="PROSITE" id="PS50086">
    <property type="entry name" value="TBC_RABGAP"/>
    <property type="match status" value="1"/>
</dbReference>
<gene>
    <name evidence="4" type="ORF">P5673_004889</name>
</gene>
<dbReference type="InterPro" id="IPR000195">
    <property type="entry name" value="Rab-GAP-TBC_dom"/>
</dbReference>
<feature type="region of interest" description="Disordered" evidence="2">
    <location>
        <begin position="525"/>
        <end position="574"/>
    </location>
</feature>